<reference evidence="1" key="2">
    <citation type="submission" date="2021-09" db="EMBL/GenBank/DDBJ databases">
        <authorList>
            <person name="Gilroy R."/>
        </authorList>
    </citation>
    <scope>NUCLEOTIDE SEQUENCE</scope>
    <source>
        <strain evidence="1">CHK174-6876</strain>
    </source>
</reference>
<organism evidence="1 2">
    <name type="scientific">Ligilactobacillus acidipiscis</name>
    <dbReference type="NCBI Taxonomy" id="89059"/>
    <lineage>
        <taxon>Bacteria</taxon>
        <taxon>Bacillati</taxon>
        <taxon>Bacillota</taxon>
        <taxon>Bacilli</taxon>
        <taxon>Lactobacillales</taxon>
        <taxon>Lactobacillaceae</taxon>
        <taxon>Ligilactobacillus</taxon>
    </lineage>
</organism>
<accession>A0A921FAU5</accession>
<sequence length="59" mass="7220">YRIAGLETLCYIKMKKQAEEIKNQFLQPVFSLSRLVLSQPHFVLLCKIFYEQQKRHYHY</sequence>
<gene>
    <name evidence="1" type="ORF">K8V00_08280</name>
</gene>
<name>A0A921FAU5_9LACO</name>
<evidence type="ECO:0000313" key="1">
    <source>
        <dbReference type="EMBL" id="HJE97603.1"/>
    </source>
</evidence>
<dbReference type="EMBL" id="DYXG01000088">
    <property type="protein sequence ID" value="HJE97603.1"/>
    <property type="molecule type" value="Genomic_DNA"/>
</dbReference>
<comment type="caution">
    <text evidence="1">The sequence shown here is derived from an EMBL/GenBank/DDBJ whole genome shotgun (WGS) entry which is preliminary data.</text>
</comment>
<protein>
    <submittedName>
        <fullName evidence="1">Uncharacterized protein</fullName>
    </submittedName>
</protein>
<proteinExistence type="predicted"/>
<dbReference type="Proteomes" id="UP000707535">
    <property type="component" value="Unassembled WGS sequence"/>
</dbReference>
<dbReference type="AlphaFoldDB" id="A0A921FAU5"/>
<reference evidence="1" key="1">
    <citation type="journal article" date="2021" name="PeerJ">
        <title>Extensive microbial diversity within the chicken gut microbiome revealed by metagenomics and culture.</title>
        <authorList>
            <person name="Gilroy R."/>
            <person name="Ravi A."/>
            <person name="Getino M."/>
            <person name="Pursley I."/>
            <person name="Horton D.L."/>
            <person name="Alikhan N.F."/>
            <person name="Baker D."/>
            <person name="Gharbi K."/>
            <person name="Hall N."/>
            <person name="Watson M."/>
            <person name="Adriaenssens E.M."/>
            <person name="Foster-Nyarko E."/>
            <person name="Jarju S."/>
            <person name="Secka A."/>
            <person name="Antonio M."/>
            <person name="Oren A."/>
            <person name="Chaudhuri R.R."/>
            <person name="La Ragione R."/>
            <person name="Hildebrand F."/>
            <person name="Pallen M.J."/>
        </authorList>
    </citation>
    <scope>NUCLEOTIDE SEQUENCE</scope>
    <source>
        <strain evidence="1">CHK174-6876</strain>
    </source>
</reference>
<evidence type="ECO:0000313" key="2">
    <source>
        <dbReference type="Proteomes" id="UP000707535"/>
    </source>
</evidence>
<feature type="non-terminal residue" evidence="1">
    <location>
        <position position="1"/>
    </location>
</feature>